<dbReference type="RefSeq" id="WP_015795479.1">
    <property type="nucleotide sequence ID" value="NC_013131.1"/>
</dbReference>
<dbReference type="AlphaFoldDB" id="C7Q3I6"/>
<dbReference type="OrthoDB" id="3698891at2"/>
<feature type="signal peptide" evidence="1">
    <location>
        <begin position="1"/>
        <end position="32"/>
    </location>
</feature>
<dbReference type="PROSITE" id="PS51318">
    <property type="entry name" value="TAT"/>
    <property type="match status" value="1"/>
</dbReference>
<keyword evidence="3" id="KW-1185">Reference proteome</keyword>
<proteinExistence type="predicted"/>
<evidence type="ECO:0008006" key="4">
    <source>
        <dbReference type="Google" id="ProtNLM"/>
    </source>
</evidence>
<reference evidence="2 3" key="1">
    <citation type="journal article" date="2009" name="Stand. Genomic Sci.">
        <title>Complete genome sequence of Catenulispora acidiphila type strain (ID 139908).</title>
        <authorList>
            <person name="Copeland A."/>
            <person name="Lapidus A."/>
            <person name="Glavina Del Rio T."/>
            <person name="Nolan M."/>
            <person name="Lucas S."/>
            <person name="Chen F."/>
            <person name="Tice H."/>
            <person name="Cheng J.F."/>
            <person name="Bruce D."/>
            <person name="Goodwin L."/>
            <person name="Pitluck S."/>
            <person name="Mikhailova N."/>
            <person name="Pati A."/>
            <person name="Ivanova N."/>
            <person name="Mavromatis K."/>
            <person name="Chen A."/>
            <person name="Palaniappan K."/>
            <person name="Chain P."/>
            <person name="Land M."/>
            <person name="Hauser L."/>
            <person name="Chang Y.J."/>
            <person name="Jeffries C.D."/>
            <person name="Chertkov O."/>
            <person name="Brettin T."/>
            <person name="Detter J.C."/>
            <person name="Han C."/>
            <person name="Ali Z."/>
            <person name="Tindall B.J."/>
            <person name="Goker M."/>
            <person name="Bristow J."/>
            <person name="Eisen J.A."/>
            <person name="Markowitz V."/>
            <person name="Hugenholtz P."/>
            <person name="Kyrpides N.C."/>
            <person name="Klenk H.P."/>
        </authorList>
    </citation>
    <scope>NUCLEOTIDE SEQUENCE [LARGE SCALE GENOMIC DNA]</scope>
    <source>
        <strain evidence="3">DSM 44928 / JCM 14897 / NBRC 102108 / NRRL B-24433 / ID139908</strain>
    </source>
</reference>
<dbReference type="KEGG" id="cai:Caci_6916"/>
<dbReference type="InterPro" id="IPR006311">
    <property type="entry name" value="TAT_signal"/>
</dbReference>
<evidence type="ECO:0000313" key="2">
    <source>
        <dbReference type="EMBL" id="ACU75751.1"/>
    </source>
</evidence>
<feature type="chain" id="PRO_5002982761" description="Secreted protein" evidence="1">
    <location>
        <begin position="33"/>
        <end position="108"/>
    </location>
</feature>
<accession>C7Q3I6</accession>
<keyword evidence="1" id="KW-0732">Signal</keyword>
<name>C7Q3I6_CATAD</name>
<evidence type="ECO:0000313" key="3">
    <source>
        <dbReference type="Proteomes" id="UP000000851"/>
    </source>
</evidence>
<sequence precursor="true">MKSTKTRQRLIRGTGVAALAGGLLVAAGPAQAATVIGPINISAQCRAQYGPSSSAIVLDSGNPYSWRCAYSGYQYGVNLDSACINQYGGGAFSIALDVHNAYSWRCAR</sequence>
<dbReference type="Proteomes" id="UP000000851">
    <property type="component" value="Chromosome"/>
</dbReference>
<dbReference type="EMBL" id="CP001700">
    <property type="protein sequence ID" value="ACU75751.1"/>
    <property type="molecule type" value="Genomic_DNA"/>
</dbReference>
<organism evidence="2 3">
    <name type="scientific">Catenulispora acidiphila (strain DSM 44928 / JCM 14897 / NBRC 102108 / NRRL B-24433 / ID139908)</name>
    <dbReference type="NCBI Taxonomy" id="479433"/>
    <lineage>
        <taxon>Bacteria</taxon>
        <taxon>Bacillati</taxon>
        <taxon>Actinomycetota</taxon>
        <taxon>Actinomycetes</taxon>
        <taxon>Catenulisporales</taxon>
        <taxon>Catenulisporaceae</taxon>
        <taxon>Catenulispora</taxon>
    </lineage>
</organism>
<dbReference type="HOGENOM" id="CLU_2192284_0_0_11"/>
<dbReference type="eggNOG" id="ENOG5034ANI">
    <property type="taxonomic scope" value="Bacteria"/>
</dbReference>
<gene>
    <name evidence="2" type="ordered locus">Caci_6916</name>
</gene>
<dbReference type="InParanoid" id="C7Q3I6"/>
<protein>
    <recommendedName>
        <fullName evidence="4">Secreted protein</fullName>
    </recommendedName>
</protein>
<evidence type="ECO:0000256" key="1">
    <source>
        <dbReference type="SAM" id="SignalP"/>
    </source>
</evidence>